<dbReference type="SUPFAM" id="SSF51294">
    <property type="entry name" value="Hedgehog/intein (Hint) domain"/>
    <property type="match status" value="1"/>
</dbReference>
<sequence length="284" mass="31794">MILTVLLVTYCGHVHAQSNADVIQRCKADALTFFEALGRNDWSLRCGYISSRTFDYYMFDDVGNMRHRALYDTYYRPGKLSDWFSAPRQRMVNCERHGYTASHVCTSGNAFMSAPLLFAPGELAVYDAYTQQVQQLIVVEDSATLDNLHYREQTVTLQSEKSSVEQINIVTLHTQSGKSLTVTQDHPLLLSTGILKSARYLSVQDTLIDQYGELDRIVNKTTSQVSAQLYNTQINTVNAQATKLDQIVVTQGFLSGSLVSNGVQKMGKRLSLRDKIPLTLTASD</sequence>
<gene>
    <name evidence="1" type="ORF">A7985_13280</name>
</gene>
<dbReference type="OrthoDB" id="5379915at2"/>
<accession>A0A1C0TPS7</accession>
<evidence type="ECO:0000313" key="1">
    <source>
        <dbReference type="EMBL" id="OCQ20770.1"/>
    </source>
</evidence>
<evidence type="ECO:0008006" key="3">
    <source>
        <dbReference type="Google" id="ProtNLM"/>
    </source>
</evidence>
<evidence type="ECO:0000313" key="2">
    <source>
        <dbReference type="Proteomes" id="UP000093366"/>
    </source>
</evidence>
<dbReference type="Proteomes" id="UP000093366">
    <property type="component" value="Unassembled WGS sequence"/>
</dbReference>
<reference evidence="2" key="1">
    <citation type="submission" date="2016-07" db="EMBL/GenBank/DDBJ databases">
        <authorList>
            <person name="Florea S."/>
            <person name="Webb J.S."/>
            <person name="Jaromczyk J."/>
            <person name="Schardl C.L."/>
        </authorList>
    </citation>
    <scope>NUCLEOTIDE SEQUENCE [LARGE SCALE GENOMIC DNA]</scope>
    <source>
        <strain evidence="2">IPB1</strain>
    </source>
</reference>
<dbReference type="Gene3D" id="2.170.16.10">
    <property type="entry name" value="Hedgehog/Intein (Hint) domain"/>
    <property type="match status" value="1"/>
</dbReference>
<dbReference type="AlphaFoldDB" id="A0A1C0TPS7"/>
<comment type="caution">
    <text evidence="1">The sequence shown here is derived from an EMBL/GenBank/DDBJ whole genome shotgun (WGS) entry which is preliminary data.</text>
</comment>
<dbReference type="InterPro" id="IPR036844">
    <property type="entry name" value="Hint_dom_sf"/>
</dbReference>
<protein>
    <recommendedName>
        <fullName evidence="3">Cell surface protein</fullName>
    </recommendedName>
</protein>
<proteinExistence type="predicted"/>
<name>A0A1C0TPS7_9GAMM</name>
<organism evidence="1 2">
    <name type="scientific">Pseudoalteromonas luteoviolacea</name>
    <dbReference type="NCBI Taxonomy" id="43657"/>
    <lineage>
        <taxon>Bacteria</taxon>
        <taxon>Pseudomonadati</taxon>
        <taxon>Pseudomonadota</taxon>
        <taxon>Gammaproteobacteria</taxon>
        <taxon>Alteromonadales</taxon>
        <taxon>Pseudoalteromonadaceae</taxon>
        <taxon>Pseudoalteromonas</taxon>
    </lineage>
</organism>
<dbReference type="EMBL" id="MAUJ01000004">
    <property type="protein sequence ID" value="OCQ20770.1"/>
    <property type="molecule type" value="Genomic_DNA"/>
</dbReference>